<feature type="transmembrane region" description="Helical" evidence="11">
    <location>
        <begin position="45"/>
        <end position="69"/>
    </location>
</feature>
<dbReference type="Pfam" id="PF00474">
    <property type="entry name" value="SSF"/>
    <property type="match status" value="2"/>
</dbReference>
<organism evidence="12 13">
    <name type="scientific">Acidothermus cellulolyticus (strain ATCC 43068 / DSM 8971 / 11B)</name>
    <dbReference type="NCBI Taxonomy" id="351607"/>
    <lineage>
        <taxon>Bacteria</taxon>
        <taxon>Bacillati</taxon>
        <taxon>Actinomycetota</taxon>
        <taxon>Actinomycetes</taxon>
        <taxon>Acidothermales</taxon>
        <taxon>Acidothermaceae</taxon>
        <taxon>Acidothermus</taxon>
    </lineage>
</organism>
<feature type="transmembrane region" description="Helical" evidence="11">
    <location>
        <begin position="396"/>
        <end position="424"/>
    </location>
</feature>
<protein>
    <submittedName>
        <fullName evidence="12">Na+/solute symporter</fullName>
    </submittedName>
</protein>
<reference evidence="12 13" key="1">
    <citation type="journal article" date="2009" name="Genome Res.">
        <title>Complete genome of the cellulolytic thermophile Acidothermus cellulolyticus 11B provides insights into its ecophysiological and evolutionary adaptations.</title>
        <authorList>
            <person name="Barabote R.D."/>
            <person name="Xie G."/>
            <person name="Leu D.H."/>
            <person name="Normand P."/>
            <person name="Necsulea A."/>
            <person name="Daubin V."/>
            <person name="Medigue C."/>
            <person name="Adney W.S."/>
            <person name="Xu X.C."/>
            <person name="Lapidus A."/>
            <person name="Parales R.E."/>
            <person name="Detter C."/>
            <person name="Pujic P."/>
            <person name="Bruce D."/>
            <person name="Lavire C."/>
            <person name="Challacombe J.F."/>
            <person name="Brettin T.S."/>
            <person name="Berry A.M."/>
        </authorList>
    </citation>
    <scope>NUCLEOTIDE SEQUENCE [LARGE SCALE GENOMIC DNA]</scope>
    <source>
        <strain evidence="13">ATCC 43068 / DSM 8971 / 11B</strain>
    </source>
</reference>
<feature type="transmembrane region" description="Helical" evidence="11">
    <location>
        <begin position="436"/>
        <end position="459"/>
    </location>
</feature>
<keyword evidence="7 11" id="KW-1133">Transmembrane helix</keyword>
<keyword evidence="8 11" id="KW-0472">Membrane</keyword>
<dbReference type="OrthoDB" id="9764416at2"/>
<keyword evidence="5 11" id="KW-0812">Transmembrane</keyword>
<evidence type="ECO:0000256" key="5">
    <source>
        <dbReference type="ARBA" id="ARBA00022692"/>
    </source>
</evidence>
<name>A0LTS6_ACIC1</name>
<evidence type="ECO:0000256" key="7">
    <source>
        <dbReference type="ARBA" id="ARBA00022989"/>
    </source>
</evidence>
<dbReference type="CDD" id="cd11480">
    <property type="entry name" value="SLC5sbd_u4"/>
    <property type="match status" value="1"/>
</dbReference>
<dbReference type="GO" id="GO:0015123">
    <property type="term" value="F:acetate transmembrane transporter activity"/>
    <property type="evidence" value="ECO:0007669"/>
    <property type="project" value="TreeGrafter"/>
</dbReference>
<keyword evidence="3" id="KW-0813">Transport</keyword>
<dbReference type="InterPro" id="IPR001734">
    <property type="entry name" value="Na/solute_symporter"/>
</dbReference>
<keyword evidence="13" id="KW-1185">Reference proteome</keyword>
<dbReference type="RefSeq" id="WP_011719899.1">
    <property type="nucleotide sequence ID" value="NC_008578.1"/>
</dbReference>
<feature type="transmembrane region" description="Helical" evidence="11">
    <location>
        <begin position="6"/>
        <end position="25"/>
    </location>
</feature>
<feature type="transmembrane region" description="Helical" evidence="11">
    <location>
        <begin position="147"/>
        <end position="168"/>
    </location>
</feature>
<dbReference type="Proteomes" id="UP000008221">
    <property type="component" value="Chromosome"/>
</dbReference>
<dbReference type="STRING" id="351607.Acel_1063"/>
<evidence type="ECO:0000256" key="9">
    <source>
        <dbReference type="RuleBase" id="RU362091"/>
    </source>
</evidence>
<evidence type="ECO:0000256" key="6">
    <source>
        <dbReference type="ARBA" id="ARBA00022847"/>
    </source>
</evidence>
<dbReference type="AlphaFoldDB" id="A0LTS6"/>
<keyword evidence="6" id="KW-0769">Symport</keyword>
<keyword evidence="4" id="KW-1003">Cell membrane</keyword>
<comment type="subcellular location">
    <subcellularLocation>
        <location evidence="1">Cell membrane</location>
        <topology evidence="1">Multi-pass membrane protein</topology>
    </subcellularLocation>
</comment>
<dbReference type="GO" id="GO:0015293">
    <property type="term" value="F:symporter activity"/>
    <property type="evidence" value="ECO:0007669"/>
    <property type="project" value="UniProtKB-KW"/>
</dbReference>
<dbReference type="GO" id="GO:0006847">
    <property type="term" value="P:plasma membrane acetate transport"/>
    <property type="evidence" value="ECO:0007669"/>
    <property type="project" value="TreeGrafter"/>
</dbReference>
<dbReference type="KEGG" id="ace:Acel_1063"/>
<evidence type="ECO:0000313" key="12">
    <source>
        <dbReference type="EMBL" id="ABK52836.1"/>
    </source>
</evidence>
<evidence type="ECO:0000256" key="3">
    <source>
        <dbReference type="ARBA" id="ARBA00022448"/>
    </source>
</evidence>
<dbReference type="Gene3D" id="1.20.1730.10">
    <property type="entry name" value="Sodium/glucose cotransporter"/>
    <property type="match status" value="1"/>
</dbReference>
<feature type="region of interest" description="Disordered" evidence="10">
    <location>
        <begin position="565"/>
        <end position="614"/>
    </location>
</feature>
<feature type="transmembrane region" description="Helical" evidence="11">
    <location>
        <begin position="491"/>
        <end position="512"/>
    </location>
</feature>
<feature type="compositionally biased region" description="Low complexity" evidence="10">
    <location>
        <begin position="565"/>
        <end position="576"/>
    </location>
</feature>
<evidence type="ECO:0000313" key="13">
    <source>
        <dbReference type="Proteomes" id="UP000008221"/>
    </source>
</evidence>
<feature type="transmembrane region" description="Helical" evidence="11">
    <location>
        <begin position="465"/>
        <end position="484"/>
    </location>
</feature>
<dbReference type="HOGENOM" id="CLU_018808_8_1_11"/>
<dbReference type="GO" id="GO:0005886">
    <property type="term" value="C:plasma membrane"/>
    <property type="evidence" value="ECO:0007669"/>
    <property type="project" value="UniProtKB-SubCell"/>
</dbReference>
<gene>
    <name evidence="12" type="ordered locus">Acel_1063</name>
</gene>
<evidence type="ECO:0000256" key="11">
    <source>
        <dbReference type="SAM" id="Phobius"/>
    </source>
</evidence>
<feature type="transmembrane region" description="Helical" evidence="11">
    <location>
        <begin position="518"/>
        <end position="542"/>
    </location>
</feature>
<evidence type="ECO:0000256" key="10">
    <source>
        <dbReference type="SAM" id="MobiDB-lite"/>
    </source>
</evidence>
<dbReference type="PANTHER" id="PTHR48086:SF6">
    <property type="entry name" value="CATION_ACETATE SYMPORTER ACTP"/>
    <property type="match status" value="1"/>
</dbReference>
<evidence type="ECO:0000256" key="1">
    <source>
        <dbReference type="ARBA" id="ARBA00004651"/>
    </source>
</evidence>
<dbReference type="InterPro" id="IPR038377">
    <property type="entry name" value="Na/Glc_symporter_sf"/>
</dbReference>
<feature type="transmembrane region" description="Helical" evidence="11">
    <location>
        <begin position="302"/>
        <end position="323"/>
    </location>
</feature>
<dbReference type="InterPro" id="IPR050277">
    <property type="entry name" value="Sodium:Solute_Symporter"/>
</dbReference>
<comment type="similarity">
    <text evidence="2 9">Belongs to the sodium:solute symporter (SSF) (TC 2.A.21) family.</text>
</comment>
<dbReference type="PANTHER" id="PTHR48086">
    <property type="entry name" value="SODIUM/PROLINE SYMPORTER-RELATED"/>
    <property type="match status" value="1"/>
</dbReference>
<evidence type="ECO:0000256" key="2">
    <source>
        <dbReference type="ARBA" id="ARBA00006434"/>
    </source>
</evidence>
<dbReference type="InParanoid" id="A0LTS6"/>
<feature type="transmembrane region" description="Helical" evidence="11">
    <location>
        <begin position="75"/>
        <end position="96"/>
    </location>
</feature>
<feature type="transmembrane region" description="Helical" evidence="11">
    <location>
        <begin position="344"/>
        <end position="363"/>
    </location>
</feature>
<dbReference type="EMBL" id="CP000481">
    <property type="protein sequence ID" value="ABK52836.1"/>
    <property type="molecule type" value="Genomic_DNA"/>
</dbReference>
<evidence type="ECO:0000256" key="4">
    <source>
        <dbReference type="ARBA" id="ARBA00022475"/>
    </source>
</evidence>
<feature type="transmembrane region" description="Helical" evidence="11">
    <location>
        <begin position="117"/>
        <end position="135"/>
    </location>
</feature>
<dbReference type="PROSITE" id="PS50283">
    <property type="entry name" value="NA_SOLUT_SYMP_3"/>
    <property type="match status" value="1"/>
</dbReference>
<sequence length="614" mass="63250">MNEPLAAVAVLAVAVVTAILGVRGLRVARTPADFLVAARQVPPLLNASAISGEYLSAASFLGIAGLAMFEGLGALWYAVGYAAGYLVLLVVVAAPLRRFGAYTIPDFAEGRLDSPRLRRYATVVVILISGFYLLPQLRGAGLTLQDIFGAPYWLGVTVVGTVVTLAIASGGMRGITIVQAFLFWLKLAALAIPALLLLTVIRHPPLHDAVRPAPPVFARTTSVRFPTTETIMVTTPVTVTGSGTVDSTSLHGARLLGAGAHRIAAGAELTFPAGTPAPAVAGNTTPTGTQWMSPLIRLNGRLIHPLAATYGVIIATFLGALGLPHILVRFYTNPDGQAARRTTAIVVLLVSCFYLLPGLFALLGRLNAPGLYATGQTDGVVLVLPRAQASGLAGDLLGAVTTAGAVAAFLSTSSGLLIAMAGAISHDILRRGSRAFRLAACGSGIAVTIGGLGVGSFSINVLVGWAFAIAASSFGPLLILGIWWRRLTGPGALAGLLLGGGTATAAIISAMAGLGRTGWPAVLLAVPAVWTVPTAFLAMVVVSRLTPRAIPRDVTAKLLALHLPEGVRGPGRRPTPGGAGPETVPARASVVPLTPERPSSPPEGRRRPRTTLFR</sequence>
<accession>A0LTS6</accession>
<proteinExistence type="inferred from homology"/>
<evidence type="ECO:0000256" key="8">
    <source>
        <dbReference type="ARBA" id="ARBA00023136"/>
    </source>
</evidence>
<feature type="transmembrane region" description="Helical" evidence="11">
    <location>
        <begin position="180"/>
        <end position="201"/>
    </location>
</feature>
<dbReference type="eggNOG" id="COG4147">
    <property type="taxonomic scope" value="Bacteria"/>
</dbReference>